<reference evidence="6 7" key="1">
    <citation type="submission" date="2019-02" db="EMBL/GenBank/DDBJ databases">
        <title>Opniocepnalus argus genome.</title>
        <authorList>
            <person name="Zhou C."/>
            <person name="Xiao S."/>
        </authorList>
    </citation>
    <scope>NUCLEOTIDE SEQUENCE [LARGE SCALE GENOMIC DNA]</scope>
    <source>
        <strain evidence="6">OARG1902GOOAL</strain>
        <tissue evidence="6">Muscle</tissue>
    </source>
</reference>
<dbReference type="Proteomes" id="UP000503349">
    <property type="component" value="Chromosome 15"/>
</dbReference>
<dbReference type="InterPro" id="IPR027417">
    <property type="entry name" value="P-loop_NTPase"/>
</dbReference>
<proteinExistence type="inferred from homology"/>
<evidence type="ECO:0000259" key="5">
    <source>
        <dbReference type="PROSITE" id="PS51720"/>
    </source>
</evidence>
<dbReference type="InterPro" id="IPR006703">
    <property type="entry name" value="G_AIG1"/>
</dbReference>
<evidence type="ECO:0000256" key="1">
    <source>
        <dbReference type="ARBA" id="ARBA00008535"/>
    </source>
</evidence>
<dbReference type="EMBL" id="CM015726">
    <property type="protein sequence ID" value="KAF3699680.1"/>
    <property type="molecule type" value="Genomic_DNA"/>
</dbReference>
<dbReference type="PANTHER" id="PTHR10903">
    <property type="entry name" value="GTPASE, IMAP FAMILY MEMBER-RELATED"/>
    <property type="match status" value="1"/>
</dbReference>
<evidence type="ECO:0000256" key="3">
    <source>
        <dbReference type="ARBA" id="ARBA00023134"/>
    </source>
</evidence>
<evidence type="ECO:0000313" key="7">
    <source>
        <dbReference type="Proteomes" id="UP000503349"/>
    </source>
</evidence>
<dbReference type="InterPro" id="IPR045058">
    <property type="entry name" value="GIMA/IAN/Toc"/>
</dbReference>
<dbReference type="GO" id="GO:0005525">
    <property type="term" value="F:GTP binding"/>
    <property type="evidence" value="ECO:0007669"/>
    <property type="project" value="UniProtKB-KW"/>
</dbReference>
<protein>
    <submittedName>
        <fullName evidence="6">GTPase IMAP family member 7 Immunity-associated nucleotide 7 protein</fullName>
    </submittedName>
</protein>
<feature type="region of interest" description="Disordered" evidence="4">
    <location>
        <begin position="218"/>
        <end position="303"/>
    </location>
</feature>
<dbReference type="Pfam" id="PF04548">
    <property type="entry name" value="AIG1"/>
    <property type="match status" value="1"/>
</dbReference>
<gene>
    <name evidence="6" type="ORF">EXN66_Car015367</name>
</gene>
<feature type="compositionally biased region" description="Basic and acidic residues" evidence="4">
    <location>
        <begin position="255"/>
        <end position="265"/>
    </location>
</feature>
<feature type="compositionally biased region" description="Basic and acidic residues" evidence="4">
    <location>
        <begin position="226"/>
        <end position="238"/>
    </location>
</feature>
<sequence>MDTQESIGLNVSEPVQPELRIVLLGRAGTGKSASGNTILGKDDAFNTYLSTKKCQSLSGIVGGQNVVVVDTPGLFNIDQSEDEVVTEIKKSISLVRPGPHMFLLVVSLDEKFTEEQQKTVEIVKHTFGKNTMPYTMVLFTYGEELKRKKSTIEQFIGTSPKLQDLITECQWKYYVFDNEEGGPNQVTDLLQKIKSMIDISGRSPYTVEMLKEAEKALRQRQQVQNPKEDEEKQAKDLWCDEPLVVLPESAASSSSDKDKDKKQMPPDETVSSTETTRRRVPKTPSSSVERPPEGEFPRHHVAQ</sequence>
<feature type="compositionally biased region" description="Basic and acidic residues" evidence="4">
    <location>
        <begin position="290"/>
        <end position="303"/>
    </location>
</feature>
<dbReference type="PROSITE" id="PS51720">
    <property type="entry name" value="G_AIG1"/>
    <property type="match status" value="1"/>
</dbReference>
<dbReference type="SUPFAM" id="SSF52540">
    <property type="entry name" value="P-loop containing nucleoside triphosphate hydrolases"/>
    <property type="match status" value="1"/>
</dbReference>
<organism evidence="6 7">
    <name type="scientific">Channa argus</name>
    <name type="common">Northern snakehead</name>
    <name type="synonym">Ophicephalus argus</name>
    <dbReference type="NCBI Taxonomy" id="215402"/>
    <lineage>
        <taxon>Eukaryota</taxon>
        <taxon>Metazoa</taxon>
        <taxon>Chordata</taxon>
        <taxon>Craniata</taxon>
        <taxon>Vertebrata</taxon>
        <taxon>Euteleostomi</taxon>
        <taxon>Actinopterygii</taxon>
        <taxon>Neopterygii</taxon>
        <taxon>Teleostei</taxon>
        <taxon>Neoteleostei</taxon>
        <taxon>Acanthomorphata</taxon>
        <taxon>Anabantaria</taxon>
        <taxon>Anabantiformes</taxon>
        <taxon>Channoidei</taxon>
        <taxon>Channidae</taxon>
        <taxon>Channa</taxon>
    </lineage>
</organism>
<evidence type="ECO:0000256" key="4">
    <source>
        <dbReference type="SAM" id="MobiDB-lite"/>
    </source>
</evidence>
<keyword evidence="2" id="KW-0547">Nucleotide-binding</keyword>
<keyword evidence="3" id="KW-0342">GTP-binding</keyword>
<name>A0A6G1QAK6_CHAAH</name>
<dbReference type="FunFam" id="3.40.50.300:FF:002274">
    <property type="entry name" value="Si:dkeyp-69e1.8"/>
    <property type="match status" value="1"/>
</dbReference>
<feature type="domain" description="AIG1-type G" evidence="5">
    <location>
        <begin position="16"/>
        <end position="214"/>
    </location>
</feature>
<dbReference type="Gene3D" id="3.40.50.300">
    <property type="entry name" value="P-loop containing nucleotide triphosphate hydrolases"/>
    <property type="match status" value="1"/>
</dbReference>
<dbReference type="AlphaFoldDB" id="A0A6G1QAK6"/>
<keyword evidence="7" id="KW-1185">Reference proteome</keyword>
<evidence type="ECO:0000313" key="6">
    <source>
        <dbReference type="EMBL" id="KAF3699680.1"/>
    </source>
</evidence>
<dbReference type="PANTHER" id="PTHR10903:SF112">
    <property type="entry name" value="SI:CH211-113E8.5"/>
    <property type="match status" value="1"/>
</dbReference>
<reference evidence="7" key="2">
    <citation type="submission" date="2019-02" db="EMBL/GenBank/DDBJ databases">
        <title>Opniocepnalus argus Var Kimnra genome.</title>
        <authorList>
            <person name="Zhou C."/>
            <person name="Xiao S."/>
        </authorList>
    </citation>
    <scope>NUCLEOTIDE SEQUENCE [LARGE SCALE GENOMIC DNA]</scope>
</reference>
<comment type="similarity">
    <text evidence="1">Belongs to the TRAFAC class TrmE-Era-EngA-EngB-Septin-like GTPase superfamily. AIG1/Toc34/Toc159-like paraseptin GTPase family. IAN subfamily.</text>
</comment>
<accession>A0A6G1QAK6</accession>
<evidence type="ECO:0000256" key="2">
    <source>
        <dbReference type="ARBA" id="ARBA00022741"/>
    </source>
</evidence>